<sequence>MNECPVCGAARSRMERHLVDVNGFSQDQIAEYKAQKKSRRISASGKPIHNCDYCDATFNSEYASVRESLFKVMRNPTAATRMGLEQAESKLKEFRKMIDDLAGNVEESENNVRLARRPEVPPVGRPQTLTPIRKLHKRAHLRKEEQAKRKPTLDIPDCAQDERDACAVCLRMQPSRNSTHNQICWIQCPTCEDWMHTECINNVCPRDGTDLERNDV</sequence>
<dbReference type="Proteomes" id="UP001303046">
    <property type="component" value="Unassembled WGS sequence"/>
</dbReference>
<proteinExistence type="predicted"/>
<evidence type="ECO:0000313" key="3">
    <source>
        <dbReference type="Proteomes" id="UP001303046"/>
    </source>
</evidence>
<gene>
    <name evidence="2" type="primary">Necator_chrI.g1881</name>
    <name evidence="2" type="ORF">RB195_005755</name>
</gene>
<dbReference type="SUPFAM" id="SSF57903">
    <property type="entry name" value="FYVE/PHD zinc finger"/>
    <property type="match status" value="1"/>
</dbReference>
<reference evidence="2 3" key="1">
    <citation type="submission" date="2023-08" db="EMBL/GenBank/DDBJ databases">
        <title>A Necator americanus chromosomal reference genome.</title>
        <authorList>
            <person name="Ilik V."/>
            <person name="Petrzelkova K.J."/>
            <person name="Pardy F."/>
            <person name="Fuh T."/>
            <person name="Niatou-Singa F.S."/>
            <person name="Gouil Q."/>
            <person name="Baker L."/>
            <person name="Ritchie M.E."/>
            <person name="Jex A.R."/>
            <person name="Gazzola D."/>
            <person name="Li H."/>
            <person name="Toshio Fujiwara R."/>
            <person name="Zhan B."/>
            <person name="Aroian R.V."/>
            <person name="Pafco B."/>
            <person name="Schwarz E.M."/>
        </authorList>
    </citation>
    <scope>NUCLEOTIDE SEQUENCE [LARGE SCALE GENOMIC DNA]</scope>
    <source>
        <strain evidence="2 3">Aroian</strain>
        <tissue evidence="2">Whole animal</tissue>
    </source>
</reference>
<protein>
    <recommendedName>
        <fullName evidence="4">Zinc finger PHD-type domain-containing protein</fullName>
    </recommendedName>
</protein>
<evidence type="ECO:0008006" key="4">
    <source>
        <dbReference type="Google" id="ProtNLM"/>
    </source>
</evidence>
<name>A0ABR1BTA1_NECAM</name>
<dbReference type="EMBL" id="JAVFWL010000001">
    <property type="protein sequence ID" value="KAK6728306.1"/>
    <property type="molecule type" value="Genomic_DNA"/>
</dbReference>
<evidence type="ECO:0000256" key="1">
    <source>
        <dbReference type="SAM" id="Coils"/>
    </source>
</evidence>
<keyword evidence="1" id="KW-0175">Coiled coil</keyword>
<evidence type="ECO:0000313" key="2">
    <source>
        <dbReference type="EMBL" id="KAK6728306.1"/>
    </source>
</evidence>
<feature type="coiled-coil region" evidence="1">
    <location>
        <begin position="84"/>
        <end position="111"/>
    </location>
</feature>
<organism evidence="2 3">
    <name type="scientific">Necator americanus</name>
    <name type="common">Human hookworm</name>
    <dbReference type="NCBI Taxonomy" id="51031"/>
    <lineage>
        <taxon>Eukaryota</taxon>
        <taxon>Metazoa</taxon>
        <taxon>Ecdysozoa</taxon>
        <taxon>Nematoda</taxon>
        <taxon>Chromadorea</taxon>
        <taxon>Rhabditida</taxon>
        <taxon>Rhabditina</taxon>
        <taxon>Rhabditomorpha</taxon>
        <taxon>Strongyloidea</taxon>
        <taxon>Ancylostomatidae</taxon>
        <taxon>Bunostominae</taxon>
        <taxon>Necator</taxon>
    </lineage>
</organism>
<comment type="caution">
    <text evidence="2">The sequence shown here is derived from an EMBL/GenBank/DDBJ whole genome shotgun (WGS) entry which is preliminary data.</text>
</comment>
<accession>A0ABR1BTA1</accession>
<dbReference type="InterPro" id="IPR011011">
    <property type="entry name" value="Znf_FYVE_PHD"/>
</dbReference>
<keyword evidence="3" id="KW-1185">Reference proteome</keyword>